<dbReference type="HOGENOM" id="CLU_922494_0_0_1"/>
<dbReference type="Gramene" id="OGLUM09G20200.1">
    <property type="protein sequence ID" value="OGLUM09G20200.1"/>
    <property type="gene ID" value="OGLUM09G20200"/>
</dbReference>
<dbReference type="EnsemblPlants" id="OGLUM09G20200.1">
    <property type="protein sequence ID" value="OGLUM09G20200.1"/>
    <property type="gene ID" value="OGLUM09G20200"/>
</dbReference>
<dbReference type="Proteomes" id="UP000026961">
    <property type="component" value="Chromosome 9"/>
</dbReference>
<proteinExistence type="predicted"/>
<sequence>MRKQEAEVLAFVGGGCDGSGPDFGSGSRSGSGSGSGSGIWSLSAKVLAPLSERMSQTKERNSPPSPRLLACSIDLSFCLVDDLLCQDVSSELLEAMRLLLLRLNILQDELNLLHCLREEVLPAAGHEHVRAEVEKVGHVVRYRLRALEKFHVNLVDGVFSHHAAHAKVSGDVPEDDTPIKGPTQAALYLRAAYLAQVLIEHPVAAPRREASRCDIRHGHELEQQLPDGLRKDVQRGGEAEEHVGDLHVDGVVVALAAGGEEHDGGDVKERRQQYVVGQGPQQVSLHLLLAVIFCHQGLALTATTLFLLELAAAVDCQPVDAGSSESPRLLGEAEHPNDEEQDG</sequence>
<organism evidence="2">
    <name type="scientific">Oryza glumipatula</name>
    <dbReference type="NCBI Taxonomy" id="40148"/>
    <lineage>
        <taxon>Eukaryota</taxon>
        <taxon>Viridiplantae</taxon>
        <taxon>Streptophyta</taxon>
        <taxon>Embryophyta</taxon>
        <taxon>Tracheophyta</taxon>
        <taxon>Spermatophyta</taxon>
        <taxon>Magnoliopsida</taxon>
        <taxon>Liliopsida</taxon>
        <taxon>Poales</taxon>
        <taxon>Poaceae</taxon>
        <taxon>BOP clade</taxon>
        <taxon>Oryzoideae</taxon>
        <taxon>Oryzeae</taxon>
        <taxon>Oryzinae</taxon>
        <taxon>Oryza</taxon>
    </lineage>
</organism>
<feature type="compositionally biased region" description="Basic and acidic residues" evidence="1">
    <location>
        <begin position="331"/>
        <end position="343"/>
    </location>
</feature>
<dbReference type="AlphaFoldDB" id="A0A0E0B6J2"/>
<evidence type="ECO:0000256" key="1">
    <source>
        <dbReference type="SAM" id="MobiDB-lite"/>
    </source>
</evidence>
<accession>A0A0E0B6J2</accession>
<name>A0A0E0B6J2_9ORYZ</name>
<evidence type="ECO:0000313" key="3">
    <source>
        <dbReference type="Proteomes" id="UP000026961"/>
    </source>
</evidence>
<reference evidence="2" key="2">
    <citation type="submission" date="2018-05" db="EMBL/GenBank/DDBJ databases">
        <title>OgluRS3 (Oryza glumaepatula Reference Sequence Version 3).</title>
        <authorList>
            <person name="Zhang J."/>
            <person name="Kudrna D."/>
            <person name="Lee S."/>
            <person name="Talag J."/>
            <person name="Welchert J."/>
            <person name="Wing R.A."/>
        </authorList>
    </citation>
    <scope>NUCLEOTIDE SEQUENCE [LARGE SCALE GENOMIC DNA]</scope>
</reference>
<reference evidence="2" key="1">
    <citation type="submission" date="2015-04" db="UniProtKB">
        <authorList>
            <consortium name="EnsemblPlants"/>
        </authorList>
    </citation>
    <scope>IDENTIFICATION</scope>
</reference>
<evidence type="ECO:0000313" key="2">
    <source>
        <dbReference type="EnsemblPlants" id="OGLUM09G20200.1"/>
    </source>
</evidence>
<feature type="region of interest" description="Disordered" evidence="1">
    <location>
        <begin position="321"/>
        <end position="343"/>
    </location>
</feature>
<protein>
    <submittedName>
        <fullName evidence="2">Uncharacterized protein</fullName>
    </submittedName>
</protein>
<keyword evidence="3" id="KW-1185">Reference proteome</keyword>